<dbReference type="GO" id="GO:0045943">
    <property type="term" value="P:positive regulation of transcription by RNA polymerase I"/>
    <property type="evidence" value="ECO:0007669"/>
    <property type="project" value="InterPro"/>
</dbReference>
<comment type="subcellular location">
    <subcellularLocation>
        <location evidence="1">Nucleus</location>
        <location evidence="1">Nucleolus</location>
    </subcellularLocation>
</comment>
<dbReference type="GO" id="GO:2000234">
    <property type="term" value="P:positive regulation of rRNA processing"/>
    <property type="evidence" value="ECO:0007669"/>
    <property type="project" value="TreeGrafter"/>
</dbReference>
<evidence type="ECO:0000256" key="9">
    <source>
        <dbReference type="SAM" id="MobiDB-lite"/>
    </source>
</evidence>
<evidence type="ECO:0000256" key="3">
    <source>
        <dbReference type="ARBA" id="ARBA00022552"/>
    </source>
</evidence>
<name>A0A5M3N784_CONPW</name>
<dbReference type="SUPFAM" id="SSF50978">
    <property type="entry name" value="WD40 repeat-like"/>
    <property type="match status" value="2"/>
</dbReference>
<evidence type="ECO:0000256" key="1">
    <source>
        <dbReference type="ARBA" id="ARBA00004604"/>
    </source>
</evidence>
<keyword evidence="2" id="KW-0690">Ribosome biogenesis</keyword>
<feature type="domain" description="WD repeat-containing protein 75 second beta-propeller" evidence="10">
    <location>
        <begin position="452"/>
        <end position="741"/>
    </location>
</feature>
<keyword evidence="7" id="KW-0539">Nucleus</keyword>
<evidence type="ECO:0000313" key="12">
    <source>
        <dbReference type="Proteomes" id="UP000053558"/>
    </source>
</evidence>
<feature type="compositionally biased region" description="Basic residues" evidence="9">
    <location>
        <begin position="37"/>
        <end position="52"/>
    </location>
</feature>
<dbReference type="Pfam" id="PF23869">
    <property type="entry name" value="Beta-prop_WDR75_1st"/>
    <property type="match status" value="1"/>
</dbReference>
<feature type="region of interest" description="Disordered" evidence="9">
    <location>
        <begin position="932"/>
        <end position="987"/>
    </location>
</feature>
<dbReference type="InterPro" id="IPR015943">
    <property type="entry name" value="WD40/YVTN_repeat-like_dom_sf"/>
</dbReference>
<dbReference type="PANTHER" id="PTHR44215:SF1">
    <property type="entry name" value="WD REPEAT-CONTAINING PROTEIN 75"/>
    <property type="match status" value="1"/>
</dbReference>
<dbReference type="Gene3D" id="2.130.10.10">
    <property type="entry name" value="YVTN repeat-like/Quinoprotein amine dehydrogenase"/>
    <property type="match status" value="3"/>
</dbReference>
<dbReference type="InterPro" id="IPR001680">
    <property type="entry name" value="WD40_rpt"/>
</dbReference>
<dbReference type="Proteomes" id="UP000053558">
    <property type="component" value="Unassembled WGS sequence"/>
</dbReference>
<keyword evidence="5" id="KW-0677">Repeat</keyword>
<evidence type="ECO:0000256" key="8">
    <source>
        <dbReference type="PROSITE-ProRule" id="PRU00221"/>
    </source>
</evidence>
<feature type="repeat" description="WD" evidence="8">
    <location>
        <begin position="134"/>
        <end position="176"/>
    </location>
</feature>
<protein>
    <submittedName>
        <fullName evidence="11">WD40 repeat-like protein</fullName>
    </submittedName>
</protein>
<dbReference type="AlphaFoldDB" id="A0A5M3N784"/>
<keyword evidence="4 8" id="KW-0853">WD repeat</keyword>
<dbReference type="PANTHER" id="PTHR44215">
    <property type="entry name" value="WD REPEAT-CONTAINING PROTEIN 75"/>
    <property type="match status" value="1"/>
</dbReference>
<evidence type="ECO:0000256" key="2">
    <source>
        <dbReference type="ARBA" id="ARBA00022517"/>
    </source>
</evidence>
<gene>
    <name evidence="11" type="ORF">CONPUDRAFT_161645</name>
</gene>
<evidence type="ECO:0000259" key="10">
    <source>
        <dbReference type="Pfam" id="PF23769"/>
    </source>
</evidence>
<dbReference type="InterPro" id="IPR057644">
    <property type="entry name" value="Beta-prop_WDR75_2nd"/>
</dbReference>
<sequence>MAALKALNRAPLLVKQPKDIPLPLSPADSDDYAQPRNARKNKKPQAKPKTKVKGKDGPPPPTPHPINPTSRSQEILVDGGQPWTWRSLTDSSTNANRPLFTRDGSHFFSISGNNVKIHSSASGKVASTLPGTHHGGHTDVVTCAIINTQNPFQLITGSLDGTLKIWDYLEGKLLYSLTLDQPIYNLCAHSTIKGHVFVSAAKPKKARNDVPKKPGEGSQNQDESCVVLRVSLKPKDSSSGVKNFKSSQVVPVGKTKPTSGIEISASGQWLVAVAGHKAYVAKTSALKSGFTKYVSPDPLTCLAVHPSQDYFATGDARGVIRLWYCLNEDMPKVTGVEKRAQTSTFHWHAHAVSSIAFTSNGAYLLSGGEESVLVIWQLHTQKKEFVPRVGSPIKSIVVSRNTSSEEEYLLGLADASYAFVNSTTLKLARVFSRIKIDPDVPSRWDIPTPLAVHVNSSTLILPSSHPSSLQTYSIDSSMVTSELEVSPSNRVSRRDEKALQPSRVERIALSFCGHWMATLDRRLDDEDIHGESYLKFWRWDKRIAFWILNTRVNKPHGQHRITSMSFNPVGMDNVDLLQLVTTGEDGCVKSWRLRIDREIQNASWTGRSQFGFRSEIPRHISWSPDGSLLAIALDPYVAVYNPVTNSLRYTIICSNCKHVTSAHFVGASGRYLVVQGGSDLILWDMVTQSMRWHYRNDGTIYKVVSHPHHDLFAIFHTSRLGVRFTTDLKLFGVKSSRPTISHTFPFGLRSVAWHTNPRKSRQPSFSLVGITQSYSVVLLGNNLTNAEDEDDVSKALPRNLTEQKRTLFEEMFGISAFVDVKSPSNVSQSNVNTALPWKQQDTSRILDTPAFLMPPMETLYDSLISGFLRLRTNDQDQQLDGVSETAAEDGMDIDQDVEDVTNNTLGLDEAEKELQLFGDFFEKMTGSSGYPLLAKNAMPSERSTPPASRSLRSQNRATPMSQVIPPDTFQSPDVPTQVGKKRSRNKA</sequence>
<keyword evidence="3" id="KW-0698">rRNA processing</keyword>
<dbReference type="GeneID" id="19204557"/>
<evidence type="ECO:0000256" key="5">
    <source>
        <dbReference type="ARBA" id="ARBA00022737"/>
    </source>
</evidence>
<keyword evidence="6" id="KW-0804">Transcription</keyword>
<proteinExistence type="predicted"/>
<dbReference type="InterPro" id="IPR053826">
    <property type="entry name" value="WDR75"/>
</dbReference>
<feature type="compositionally biased region" description="Pro residues" evidence="9">
    <location>
        <begin position="57"/>
        <end position="66"/>
    </location>
</feature>
<feature type="compositionally biased region" description="Polar residues" evidence="9">
    <location>
        <begin position="941"/>
        <end position="961"/>
    </location>
</feature>
<evidence type="ECO:0000313" key="11">
    <source>
        <dbReference type="EMBL" id="EIW87027.1"/>
    </source>
</evidence>
<dbReference type="EMBL" id="JH711573">
    <property type="protein sequence ID" value="EIW87027.1"/>
    <property type="molecule type" value="Genomic_DNA"/>
</dbReference>
<dbReference type="PROSITE" id="PS50294">
    <property type="entry name" value="WD_REPEATS_REGION"/>
    <property type="match status" value="2"/>
</dbReference>
<evidence type="ECO:0000256" key="6">
    <source>
        <dbReference type="ARBA" id="ARBA00023163"/>
    </source>
</evidence>
<dbReference type="OrthoDB" id="4096at2759"/>
<accession>A0A5M3N784</accession>
<feature type="repeat" description="WD" evidence="8">
    <location>
        <begin position="345"/>
        <end position="386"/>
    </location>
</feature>
<dbReference type="KEGG" id="cput:CONPUDRAFT_161645"/>
<dbReference type="PROSITE" id="PS50082">
    <property type="entry name" value="WD_REPEATS_2"/>
    <property type="match status" value="2"/>
</dbReference>
<dbReference type="GO" id="GO:0032040">
    <property type="term" value="C:small-subunit processome"/>
    <property type="evidence" value="ECO:0007669"/>
    <property type="project" value="InterPro"/>
</dbReference>
<dbReference type="Pfam" id="PF23769">
    <property type="entry name" value="Beta-prop_WDR75_2nd"/>
    <property type="match status" value="1"/>
</dbReference>
<dbReference type="RefSeq" id="XP_007763645.1">
    <property type="nucleotide sequence ID" value="XM_007765455.1"/>
</dbReference>
<dbReference type="OMA" id="WILNTRI"/>
<dbReference type="InterPro" id="IPR036322">
    <property type="entry name" value="WD40_repeat_dom_sf"/>
</dbReference>
<dbReference type="GO" id="GO:0006364">
    <property type="term" value="P:rRNA processing"/>
    <property type="evidence" value="ECO:0007669"/>
    <property type="project" value="UniProtKB-KW"/>
</dbReference>
<dbReference type="SMART" id="SM00320">
    <property type="entry name" value="WD40"/>
    <property type="match status" value="6"/>
</dbReference>
<comment type="caution">
    <text evidence="11">The sequence shown here is derived from an EMBL/GenBank/DDBJ whole genome shotgun (WGS) entry which is preliminary data.</text>
</comment>
<evidence type="ECO:0000256" key="4">
    <source>
        <dbReference type="ARBA" id="ARBA00022574"/>
    </source>
</evidence>
<evidence type="ECO:0000256" key="7">
    <source>
        <dbReference type="ARBA" id="ARBA00023242"/>
    </source>
</evidence>
<keyword evidence="12" id="KW-1185">Reference proteome</keyword>
<dbReference type="GO" id="GO:0003723">
    <property type="term" value="F:RNA binding"/>
    <property type="evidence" value="ECO:0007669"/>
    <property type="project" value="InterPro"/>
</dbReference>
<organism evidence="11 12">
    <name type="scientific">Coniophora puteana (strain RWD-64-598)</name>
    <name type="common">Brown rot fungus</name>
    <dbReference type="NCBI Taxonomy" id="741705"/>
    <lineage>
        <taxon>Eukaryota</taxon>
        <taxon>Fungi</taxon>
        <taxon>Dikarya</taxon>
        <taxon>Basidiomycota</taxon>
        <taxon>Agaricomycotina</taxon>
        <taxon>Agaricomycetes</taxon>
        <taxon>Agaricomycetidae</taxon>
        <taxon>Boletales</taxon>
        <taxon>Coniophorineae</taxon>
        <taxon>Coniophoraceae</taxon>
        <taxon>Coniophora</taxon>
    </lineage>
</organism>
<reference evidence="12" key="1">
    <citation type="journal article" date="2012" name="Science">
        <title>The Paleozoic origin of enzymatic lignin decomposition reconstructed from 31 fungal genomes.</title>
        <authorList>
            <person name="Floudas D."/>
            <person name="Binder M."/>
            <person name="Riley R."/>
            <person name="Barry K."/>
            <person name="Blanchette R.A."/>
            <person name="Henrissat B."/>
            <person name="Martinez A.T."/>
            <person name="Otillar R."/>
            <person name="Spatafora J.W."/>
            <person name="Yadav J.S."/>
            <person name="Aerts A."/>
            <person name="Benoit I."/>
            <person name="Boyd A."/>
            <person name="Carlson A."/>
            <person name="Copeland A."/>
            <person name="Coutinho P.M."/>
            <person name="de Vries R.P."/>
            <person name="Ferreira P."/>
            <person name="Findley K."/>
            <person name="Foster B."/>
            <person name="Gaskell J."/>
            <person name="Glotzer D."/>
            <person name="Gorecki P."/>
            <person name="Heitman J."/>
            <person name="Hesse C."/>
            <person name="Hori C."/>
            <person name="Igarashi K."/>
            <person name="Jurgens J.A."/>
            <person name="Kallen N."/>
            <person name="Kersten P."/>
            <person name="Kohler A."/>
            <person name="Kuees U."/>
            <person name="Kumar T.K.A."/>
            <person name="Kuo A."/>
            <person name="LaButti K."/>
            <person name="Larrondo L.F."/>
            <person name="Lindquist E."/>
            <person name="Ling A."/>
            <person name="Lombard V."/>
            <person name="Lucas S."/>
            <person name="Lundell T."/>
            <person name="Martin R."/>
            <person name="McLaughlin D.J."/>
            <person name="Morgenstern I."/>
            <person name="Morin E."/>
            <person name="Murat C."/>
            <person name="Nagy L.G."/>
            <person name="Nolan M."/>
            <person name="Ohm R.A."/>
            <person name="Patyshakuliyeva A."/>
            <person name="Rokas A."/>
            <person name="Ruiz-Duenas F.J."/>
            <person name="Sabat G."/>
            <person name="Salamov A."/>
            <person name="Samejima M."/>
            <person name="Schmutz J."/>
            <person name="Slot J.C."/>
            <person name="St John F."/>
            <person name="Stenlid J."/>
            <person name="Sun H."/>
            <person name="Sun S."/>
            <person name="Syed K."/>
            <person name="Tsang A."/>
            <person name="Wiebenga A."/>
            <person name="Young D."/>
            <person name="Pisabarro A."/>
            <person name="Eastwood D.C."/>
            <person name="Martin F."/>
            <person name="Cullen D."/>
            <person name="Grigoriev I.V."/>
            <person name="Hibbett D.S."/>
        </authorList>
    </citation>
    <scope>NUCLEOTIDE SEQUENCE [LARGE SCALE GENOMIC DNA]</scope>
    <source>
        <strain evidence="12">RWD-64-598 SS2</strain>
    </source>
</reference>
<feature type="region of interest" description="Disordered" evidence="9">
    <location>
        <begin position="1"/>
        <end position="74"/>
    </location>
</feature>